<evidence type="ECO:0000259" key="5">
    <source>
        <dbReference type="Pfam" id="PF01094"/>
    </source>
</evidence>
<proteinExistence type="predicted"/>
<dbReference type="GO" id="GO:0016020">
    <property type="term" value="C:membrane"/>
    <property type="evidence" value="ECO:0007669"/>
    <property type="project" value="UniProtKB-SubCell"/>
</dbReference>
<evidence type="ECO:0000313" key="6">
    <source>
        <dbReference type="EMBL" id="GBO29402.1"/>
    </source>
</evidence>
<dbReference type="Proteomes" id="UP000499080">
    <property type="component" value="Unassembled WGS sequence"/>
</dbReference>
<dbReference type="EMBL" id="BGPR01052574">
    <property type="protein sequence ID" value="GBO29402.1"/>
    <property type="molecule type" value="Genomic_DNA"/>
</dbReference>
<dbReference type="InterPro" id="IPR052612">
    <property type="entry name" value="ANP_Clearance_Receptor"/>
</dbReference>
<dbReference type="AlphaFoldDB" id="A0A4Y2VXG0"/>
<dbReference type="InterPro" id="IPR001828">
    <property type="entry name" value="ANF_lig-bd_rcpt"/>
</dbReference>
<feature type="non-terminal residue" evidence="6">
    <location>
        <position position="153"/>
    </location>
</feature>
<keyword evidence="2" id="KW-0812">Transmembrane</keyword>
<dbReference type="SUPFAM" id="SSF53822">
    <property type="entry name" value="Periplasmic binding protein-like I"/>
    <property type="match status" value="1"/>
</dbReference>
<name>A0A4Y2VXG0_ARAVE</name>
<evidence type="ECO:0000256" key="1">
    <source>
        <dbReference type="ARBA" id="ARBA00004370"/>
    </source>
</evidence>
<organism evidence="6 7">
    <name type="scientific">Araneus ventricosus</name>
    <name type="common">Orbweaver spider</name>
    <name type="synonym">Epeira ventricosa</name>
    <dbReference type="NCBI Taxonomy" id="182803"/>
    <lineage>
        <taxon>Eukaryota</taxon>
        <taxon>Metazoa</taxon>
        <taxon>Ecdysozoa</taxon>
        <taxon>Arthropoda</taxon>
        <taxon>Chelicerata</taxon>
        <taxon>Arachnida</taxon>
        <taxon>Araneae</taxon>
        <taxon>Araneomorphae</taxon>
        <taxon>Entelegynae</taxon>
        <taxon>Araneoidea</taxon>
        <taxon>Araneidae</taxon>
        <taxon>Araneus</taxon>
    </lineage>
</organism>
<evidence type="ECO:0000256" key="3">
    <source>
        <dbReference type="ARBA" id="ARBA00022989"/>
    </source>
</evidence>
<dbReference type="GO" id="GO:0007165">
    <property type="term" value="P:signal transduction"/>
    <property type="evidence" value="ECO:0007669"/>
    <property type="project" value="TreeGrafter"/>
</dbReference>
<comment type="caution">
    <text evidence="6">The sequence shown here is derived from an EMBL/GenBank/DDBJ whole genome shotgun (WGS) entry which is preliminary data.</text>
</comment>
<dbReference type="GO" id="GO:0038023">
    <property type="term" value="F:signaling receptor activity"/>
    <property type="evidence" value="ECO:0007669"/>
    <property type="project" value="TreeGrafter"/>
</dbReference>
<keyword evidence="4" id="KW-0472">Membrane</keyword>
<dbReference type="Gene3D" id="3.40.50.2300">
    <property type="match status" value="1"/>
</dbReference>
<keyword evidence="6" id="KW-0675">Receptor</keyword>
<dbReference type="OrthoDB" id="7986044at2759"/>
<evidence type="ECO:0000313" key="7">
    <source>
        <dbReference type="Proteomes" id="UP000499080"/>
    </source>
</evidence>
<keyword evidence="7" id="KW-1185">Reference proteome</keyword>
<dbReference type="InterPro" id="IPR028082">
    <property type="entry name" value="Peripla_BP_I"/>
</dbReference>
<reference evidence="6 7" key="1">
    <citation type="journal article" date="2019" name="Sci. Rep.">
        <title>Orb-weaving spider Araneus ventricosus genome elucidates the spidroin gene catalogue.</title>
        <authorList>
            <person name="Kono N."/>
            <person name="Nakamura H."/>
            <person name="Ohtoshi R."/>
            <person name="Moran D.A.P."/>
            <person name="Shinohara A."/>
            <person name="Yoshida Y."/>
            <person name="Fujiwara M."/>
            <person name="Mori M."/>
            <person name="Tomita M."/>
            <person name="Arakawa K."/>
        </authorList>
    </citation>
    <scope>NUCLEOTIDE SEQUENCE [LARGE SCALE GENOMIC DNA]</scope>
</reference>
<sequence>MLAGYELGMENGEYAFLSIELLKNQLHSEQFNWYTPNDKKNKEARKMYESLMIISIRVPVREEYQIFINDVKEIAKNKFSSILESSSINPIVGSFYDCVLLYAYSLNKTLSEVEIKEILSMARQIWNSTFQWAGDISINENGDREADSKIRKL</sequence>
<dbReference type="Pfam" id="PF01094">
    <property type="entry name" value="ANF_receptor"/>
    <property type="match status" value="1"/>
</dbReference>
<evidence type="ECO:0000256" key="4">
    <source>
        <dbReference type="ARBA" id="ARBA00023136"/>
    </source>
</evidence>
<keyword evidence="3" id="KW-1133">Transmembrane helix</keyword>
<dbReference type="PANTHER" id="PTHR44755">
    <property type="entry name" value="NATRIURETIC PEPTIDE RECEPTOR 3-RELATED"/>
    <property type="match status" value="1"/>
</dbReference>
<evidence type="ECO:0000256" key="2">
    <source>
        <dbReference type="ARBA" id="ARBA00022692"/>
    </source>
</evidence>
<accession>A0A4Y2VXG0</accession>
<dbReference type="PANTHER" id="PTHR44755:SF8">
    <property type="entry name" value="RECEPTOR LIGAND BINDING REGION DOMAIN-CONTAINING PROTEIN"/>
    <property type="match status" value="1"/>
</dbReference>
<gene>
    <name evidence="6" type="primary">gcy-28_3</name>
    <name evidence="6" type="ORF">AVEN_45124_1</name>
</gene>
<comment type="subcellular location">
    <subcellularLocation>
        <location evidence="1">Membrane</location>
    </subcellularLocation>
</comment>
<feature type="domain" description="Receptor ligand binding region" evidence="5">
    <location>
        <begin position="5"/>
        <end position="148"/>
    </location>
</feature>
<dbReference type="GO" id="GO:0017046">
    <property type="term" value="F:peptide hormone binding"/>
    <property type="evidence" value="ECO:0007669"/>
    <property type="project" value="TreeGrafter"/>
</dbReference>
<protein>
    <submittedName>
        <fullName evidence="6">Receptor-type guanylate cyclase gcy-28</fullName>
    </submittedName>
</protein>